<dbReference type="SUPFAM" id="SSF52309">
    <property type="entry name" value="N-(deoxy)ribosyltransferase-like"/>
    <property type="match status" value="1"/>
</dbReference>
<comment type="caution">
    <text evidence="1">The sequence shown here is derived from an EMBL/GenBank/DDBJ whole genome shotgun (WGS) entry which is preliminary data.</text>
</comment>
<protein>
    <submittedName>
        <fullName evidence="1">Group-specific protein</fullName>
    </submittedName>
</protein>
<organism evidence="1 2">
    <name type="scientific">Fictibacillus fluitans</name>
    <dbReference type="NCBI Taxonomy" id="3058422"/>
    <lineage>
        <taxon>Bacteria</taxon>
        <taxon>Bacillati</taxon>
        <taxon>Bacillota</taxon>
        <taxon>Bacilli</taxon>
        <taxon>Bacillales</taxon>
        <taxon>Fictibacillaceae</taxon>
        <taxon>Fictibacillus</taxon>
    </lineage>
</organism>
<sequence>MKFYIASSFKNIEQVRQVSKQLQKKGYIHTYDWTLQKASTLEHLKLLGQSEKTAVEESDLIVILLPAGKSSHIELGIALGLGKRVILYSSDNEINNLFTTSTFYHLPMVEQFIGSLEGLIDFLTKEIIYEK</sequence>
<reference evidence="1" key="1">
    <citation type="submission" date="2023-07" db="EMBL/GenBank/DDBJ databases">
        <title>Fictibacillus sp. isolated from freshwater pond.</title>
        <authorList>
            <person name="Kirdat K."/>
            <person name="Bhat A."/>
            <person name="Mourya A."/>
            <person name="Yadav A."/>
        </authorList>
    </citation>
    <scope>NUCLEOTIDE SEQUENCE</scope>
    <source>
        <strain evidence="1">NE201</strain>
    </source>
</reference>
<proteinExistence type="predicted"/>
<dbReference type="Proteomes" id="UP001172721">
    <property type="component" value="Unassembled WGS sequence"/>
</dbReference>
<dbReference type="EMBL" id="JAUHTR010000008">
    <property type="protein sequence ID" value="MDN4525919.1"/>
    <property type="molecule type" value="Genomic_DNA"/>
</dbReference>
<gene>
    <name evidence="1" type="ORF">QYB97_15650</name>
</gene>
<keyword evidence="2" id="KW-1185">Reference proteome</keyword>
<name>A0ABT8HYY0_9BACL</name>
<dbReference type="Gene3D" id="3.40.50.450">
    <property type="match status" value="1"/>
</dbReference>
<evidence type="ECO:0000313" key="1">
    <source>
        <dbReference type="EMBL" id="MDN4525919.1"/>
    </source>
</evidence>
<accession>A0ABT8HYY0</accession>
<evidence type="ECO:0000313" key="2">
    <source>
        <dbReference type="Proteomes" id="UP001172721"/>
    </source>
</evidence>
<dbReference type="RefSeq" id="WP_301166940.1">
    <property type="nucleotide sequence ID" value="NZ_JAUHTR010000008.1"/>
</dbReference>